<accession>A0A2H9T368</accession>
<comment type="caution">
    <text evidence="1">The sequence shown here is derived from an EMBL/GenBank/DDBJ whole genome shotgun (WGS) entry which is preliminary data.</text>
</comment>
<proteinExistence type="predicted"/>
<dbReference type="AlphaFoldDB" id="A0A2H9T368"/>
<dbReference type="EMBL" id="NSIT01000453">
    <property type="protein sequence ID" value="PJE77641.1"/>
    <property type="molecule type" value="Genomic_DNA"/>
</dbReference>
<sequence>MKAPSWTLYTPWEELVGVLAFMDPMAWRAPDSRVDDLPRDDEGVGLLKLDLILCLLSNSHDWKRCTLEPLLTWEILSE</sequence>
<reference evidence="1" key="1">
    <citation type="journal article" date="2017" name="Appl. Environ. Microbiol.">
        <title>Molecular characterization of an Endozoicomonas-like organism causing infection in king scallop Pecten maximus L.</title>
        <authorList>
            <person name="Cano I."/>
            <person name="van Aerle R."/>
            <person name="Ross S."/>
            <person name="Verner-Jeffreys D.W."/>
            <person name="Paley R.K."/>
            <person name="Rimmer G."/>
            <person name="Ryder D."/>
            <person name="Hooper P."/>
            <person name="Stone D."/>
            <person name="Feist S.W."/>
        </authorList>
    </citation>
    <scope>NUCLEOTIDE SEQUENCE</scope>
</reference>
<organism evidence="1">
    <name type="scientific">invertebrate metagenome</name>
    <dbReference type="NCBI Taxonomy" id="1711999"/>
    <lineage>
        <taxon>unclassified sequences</taxon>
        <taxon>metagenomes</taxon>
        <taxon>organismal metagenomes</taxon>
    </lineage>
</organism>
<name>A0A2H9T368_9ZZZZ</name>
<gene>
    <name evidence="1" type="ORF">CI610_03433</name>
</gene>
<evidence type="ECO:0000313" key="1">
    <source>
        <dbReference type="EMBL" id="PJE77641.1"/>
    </source>
</evidence>
<protein>
    <submittedName>
        <fullName evidence="1">Uncharacterized protein</fullName>
    </submittedName>
</protein>